<proteinExistence type="predicted"/>
<organism evidence="1 2">
    <name type="scientific">Faecalibacillus intestinalis</name>
    <dbReference type="NCBI Taxonomy" id="1982626"/>
    <lineage>
        <taxon>Bacteria</taxon>
        <taxon>Bacillati</taxon>
        <taxon>Bacillota</taxon>
        <taxon>Erysipelotrichia</taxon>
        <taxon>Erysipelotrichales</taxon>
        <taxon>Coprobacillaceae</taxon>
        <taxon>Faecalibacillus</taxon>
    </lineage>
</organism>
<sequence>MVGKNVENRKCERVDNVEERTLLVVTVLRGKGTKEDVCRLVELYYEKDREGNYHFLFDKDPRKEKKQI</sequence>
<evidence type="ECO:0000313" key="2">
    <source>
        <dbReference type="Proteomes" id="UP001204814"/>
    </source>
</evidence>
<name>A0AAP2UDJ8_9FIRM</name>
<dbReference type="RefSeq" id="WP_227351707.1">
    <property type="nucleotide sequence ID" value="NZ_JAJDKX010000001.1"/>
</dbReference>
<evidence type="ECO:0000313" key="1">
    <source>
        <dbReference type="EMBL" id="MCQ5060758.1"/>
    </source>
</evidence>
<accession>A0AAP2UDJ8</accession>
<comment type="caution">
    <text evidence="1">The sequence shown here is derived from an EMBL/GenBank/DDBJ whole genome shotgun (WGS) entry which is preliminary data.</text>
</comment>
<dbReference type="Proteomes" id="UP001204814">
    <property type="component" value="Unassembled WGS sequence"/>
</dbReference>
<reference evidence="1" key="1">
    <citation type="submission" date="2022-06" db="EMBL/GenBank/DDBJ databases">
        <title>Isolation of gut microbiota from human fecal samples.</title>
        <authorList>
            <person name="Pamer E.G."/>
            <person name="Barat B."/>
            <person name="Waligurski E."/>
            <person name="Medina S."/>
            <person name="Paddock L."/>
            <person name="Mostad J."/>
        </authorList>
    </citation>
    <scope>NUCLEOTIDE SEQUENCE</scope>
    <source>
        <strain evidence="1">DFI.6.24</strain>
    </source>
</reference>
<dbReference type="EMBL" id="JANGBO010000001">
    <property type="protein sequence ID" value="MCQ5060758.1"/>
    <property type="molecule type" value="Genomic_DNA"/>
</dbReference>
<dbReference type="AlphaFoldDB" id="A0AAP2UDJ8"/>
<protein>
    <submittedName>
        <fullName evidence="1">Uncharacterized protein</fullName>
    </submittedName>
</protein>
<gene>
    <name evidence="1" type="ORF">NE542_02755</name>
</gene>